<dbReference type="Pfam" id="PF17827">
    <property type="entry name" value="PrmC_N"/>
    <property type="match status" value="1"/>
</dbReference>
<dbReference type="InterPro" id="IPR029063">
    <property type="entry name" value="SAM-dependent_MTases_sf"/>
</dbReference>
<dbReference type="HAMAP" id="MF_02126">
    <property type="entry name" value="RF_methyltr_PrmC"/>
    <property type="match status" value="1"/>
</dbReference>
<evidence type="ECO:0000259" key="7">
    <source>
        <dbReference type="Pfam" id="PF17827"/>
    </source>
</evidence>
<dbReference type="InterPro" id="IPR050320">
    <property type="entry name" value="N5-glutamine_MTase"/>
</dbReference>
<comment type="caution">
    <text evidence="8">The sequence shown here is derived from an EMBL/GenBank/DDBJ whole genome shotgun (WGS) entry which is preliminary data.</text>
</comment>
<dbReference type="CDD" id="cd02440">
    <property type="entry name" value="AdoMet_MTases"/>
    <property type="match status" value="1"/>
</dbReference>
<dbReference type="EC" id="2.1.1.297" evidence="5"/>
<evidence type="ECO:0000256" key="4">
    <source>
        <dbReference type="ARBA" id="ARBA00048391"/>
    </source>
</evidence>
<dbReference type="NCBIfam" id="TIGR03534">
    <property type="entry name" value="RF_mod_PrmC"/>
    <property type="match status" value="1"/>
</dbReference>
<keyword evidence="1 5" id="KW-0489">Methyltransferase</keyword>
<evidence type="ECO:0000256" key="1">
    <source>
        <dbReference type="ARBA" id="ARBA00022603"/>
    </source>
</evidence>
<dbReference type="GO" id="GO:0003676">
    <property type="term" value="F:nucleic acid binding"/>
    <property type="evidence" value="ECO:0007669"/>
    <property type="project" value="InterPro"/>
</dbReference>
<feature type="binding site" evidence="5">
    <location>
        <position position="147"/>
    </location>
    <ligand>
        <name>S-adenosyl-L-methionine</name>
        <dbReference type="ChEBI" id="CHEBI:59789"/>
    </ligand>
</feature>
<feature type="binding site" evidence="5">
    <location>
        <position position="188"/>
    </location>
    <ligand>
        <name>S-adenosyl-L-methionine</name>
        <dbReference type="ChEBI" id="CHEBI:59789"/>
    </ligand>
</feature>
<accession>A0A0R2CPZ3</accession>
<evidence type="ECO:0000313" key="8">
    <source>
        <dbReference type="EMBL" id="KRM93623.1"/>
    </source>
</evidence>
<feature type="domain" description="Release factor glutamine methyltransferase N-terminal" evidence="7">
    <location>
        <begin position="11"/>
        <end position="80"/>
    </location>
</feature>
<dbReference type="GO" id="GO:0032259">
    <property type="term" value="P:methylation"/>
    <property type="evidence" value="ECO:0007669"/>
    <property type="project" value="UniProtKB-KW"/>
</dbReference>
<dbReference type="Pfam" id="PF05175">
    <property type="entry name" value="MTS"/>
    <property type="match status" value="1"/>
</dbReference>
<dbReference type="RefSeq" id="WP_056978184.1">
    <property type="nucleotide sequence ID" value="NZ_AYZR01000008.1"/>
</dbReference>
<dbReference type="InterPro" id="IPR004556">
    <property type="entry name" value="HemK-like"/>
</dbReference>
<dbReference type="InterPro" id="IPR002052">
    <property type="entry name" value="DNA_methylase_N6_adenine_CS"/>
</dbReference>
<feature type="binding site" evidence="5">
    <location>
        <begin position="188"/>
        <end position="191"/>
    </location>
    <ligand>
        <name>substrate</name>
    </ligand>
</feature>
<dbReference type="PANTHER" id="PTHR18895">
    <property type="entry name" value="HEMK METHYLTRANSFERASE"/>
    <property type="match status" value="1"/>
</dbReference>
<organism evidence="8 9">
    <name type="scientific">Lentilactobacillus senioris DSM 24302 = JCM 17472</name>
    <dbReference type="NCBI Taxonomy" id="1423802"/>
    <lineage>
        <taxon>Bacteria</taxon>
        <taxon>Bacillati</taxon>
        <taxon>Bacillota</taxon>
        <taxon>Bacilli</taxon>
        <taxon>Lactobacillales</taxon>
        <taxon>Lactobacillaceae</taxon>
        <taxon>Lentilactobacillus</taxon>
    </lineage>
</organism>
<dbReference type="STRING" id="1423802.FC56_GL000340"/>
<dbReference type="Proteomes" id="UP000051256">
    <property type="component" value="Unassembled WGS sequence"/>
</dbReference>
<comment type="caution">
    <text evidence="5">Lacks conserved residue(s) required for the propagation of feature annotation.</text>
</comment>
<gene>
    <name evidence="5" type="primary">prmC</name>
    <name evidence="8" type="ORF">FC56_GL000340</name>
</gene>
<evidence type="ECO:0000313" key="9">
    <source>
        <dbReference type="Proteomes" id="UP000051256"/>
    </source>
</evidence>
<protein>
    <recommendedName>
        <fullName evidence="5">Release factor glutamine methyltransferase</fullName>
        <shortName evidence="5">RF MTase</shortName>
        <ecNumber evidence="5">2.1.1.297</ecNumber>
    </recommendedName>
    <alternativeName>
        <fullName evidence="5">N5-glutamine methyltransferase PrmC</fullName>
    </alternativeName>
    <alternativeName>
        <fullName evidence="5">Protein-(glutamine-N5) MTase PrmC</fullName>
    </alternativeName>
    <alternativeName>
        <fullName evidence="5">Protein-glutamine N-methyltransferase PrmC</fullName>
    </alternativeName>
</protein>
<dbReference type="Gene3D" id="3.40.50.150">
    <property type="entry name" value="Vaccinia Virus protein VP39"/>
    <property type="match status" value="1"/>
</dbReference>
<reference evidence="8 9" key="1">
    <citation type="journal article" date="2015" name="Genome Announc.">
        <title>Expanding the biotechnology potential of lactobacilli through comparative genomics of 213 strains and associated genera.</title>
        <authorList>
            <person name="Sun Z."/>
            <person name="Harris H.M."/>
            <person name="McCann A."/>
            <person name="Guo C."/>
            <person name="Argimon S."/>
            <person name="Zhang W."/>
            <person name="Yang X."/>
            <person name="Jeffery I.B."/>
            <person name="Cooney J.C."/>
            <person name="Kagawa T.F."/>
            <person name="Liu W."/>
            <person name="Song Y."/>
            <person name="Salvetti E."/>
            <person name="Wrobel A."/>
            <person name="Rasinkangas P."/>
            <person name="Parkhill J."/>
            <person name="Rea M.C."/>
            <person name="O'Sullivan O."/>
            <person name="Ritari J."/>
            <person name="Douillard F.P."/>
            <person name="Paul Ross R."/>
            <person name="Yang R."/>
            <person name="Briner A.E."/>
            <person name="Felis G.E."/>
            <person name="de Vos W.M."/>
            <person name="Barrangou R."/>
            <person name="Klaenhammer T.R."/>
            <person name="Caufield P.W."/>
            <person name="Cui Y."/>
            <person name="Zhang H."/>
            <person name="O'Toole P.W."/>
        </authorList>
    </citation>
    <scope>NUCLEOTIDE SEQUENCE [LARGE SCALE GENOMIC DNA]</scope>
    <source>
        <strain evidence="8 9">DSM 24302</strain>
    </source>
</reference>
<feature type="domain" description="Methyltransferase small" evidence="6">
    <location>
        <begin position="116"/>
        <end position="193"/>
    </location>
</feature>
<comment type="function">
    <text evidence="5">Methylates the class 1 translation termination release factors RF1/PrfA and RF2/PrfB on the glutamine residue of the universally conserved GGQ motif.</text>
</comment>
<keyword evidence="2 5" id="KW-0808">Transferase</keyword>
<comment type="similarity">
    <text evidence="5">Belongs to the protein N5-glutamine methyltransferase family. PrmC subfamily.</text>
</comment>
<dbReference type="InterPro" id="IPR007848">
    <property type="entry name" value="Small_mtfrase_dom"/>
</dbReference>
<dbReference type="PANTHER" id="PTHR18895:SF74">
    <property type="entry name" value="MTRF1L RELEASE FACTOR GLUTAMINE METHYLTRANSFERASE"/>
    <property type="match status" value="1"/>
</dbReference>
<dbReference type="SUPFAM" id="SSF53335">
    <property type="entry name" value="S-adenosyl-L-methionine-dependent methyltransferases"/>
    <property type="match status" value="1"/>
</dbReference>
<sequence>MNKPAQPTFFQARQWGISELEAQDMGDHFDVDFILEQRLNMSAVELLTHYQQPMPASDWKQFQVDMAKLLSGMPPQYVIGQTTFYDLPIKINQSTLIPRVETAELVDWVLADNESDSESVLDIGTGSGAIAIAVKANRPTWAVMASDISDEALIVAKTNAVANQTAITFVHSDVLAEIDGRFDIIVSNPPYIDIAEKPLMDQRVLEFEPETALFALDRGLAIYQRIIDQLAEHLKKNGQLYLEIGFKQGDAVAKMLRQKFPTAQIEVRKDVAGKPRMIRMKMGR</sequence>
<dbReference type="PATRIC" id="fig|1423802.4.peg.351"/>
<evidence type="ECO:0000259" key="6">
    <source>
        <dbReference type="Pfam" id="PF05175"/>
    </source>
</evidence>
<keyword evidence="9" id="KW-1185">Reference proteome</keyword>
<dbReference type="NCBIfam" id="TIGR00536">
    <property type="entry name" value="hemK_fam"/>
    <property type="match status" value="1"/>
</dbReference>
<comment type="catalytic activity">
    <reaction evidence="4 5">
        <text>L-glutaminyl-[peptide chain release factor] + S-adenosyl-L-methionine = N(5)-methyl-L-glutaminyl-[peptide chain release factor] + S-adenosyl-L-homocysteine + H(+)</text>
        <dbReference type="Rhea" id="RHEA:42896"/>
        <dbReference type="Rhea" id="RHEA-COMP:10271"/>
        <dbReference type="Rhea" id="RHEA-COMP:10272"/>
        <dbReference type="ChEBI" id="CHEBI:15378"/>
        <dbReference type="ChEBI" id="CHEBI:30011"/>
        <dbReference type="ChEBI" id="CHEBI:57856"/>
        <dbReference type="ChEBI" id="CHEBI:59789"/>
        <dbReference type="ChEBI" id="CHEBI:61891"/>
        <dbReference type="EC" id="2.1.1.297"/>
    </reaction>
</comment>
<dbReference type="GO" id="GO:0102559">
    <property type="term" value="F:peptide chain release factor N(5)-glutamine methyltransferase activity"/>
    <property type="evidence" value="ECO:0007669"/>
    <property type="project" value="UniProtKB-EC"/>
</dbReference>
<dbReference type="EMBL" id="AYZR01000008">
    <property type="protein sequence ID" value="KRM93623.1"/>
    <property type="molecule type" value="Genomic_DNA"/>
</dbReference>
<dbReference type="Gene3D" id="1.10.8.10">
    <property type="entry name" value="DNA helicase RuvA subunit, C-terminal domain"/>
    <property type="match status" value="1"/>
</dbReference>
<evidence type="ECO:0000256" key="5">
    <source>
        <dbReference type="HAMAP-Rule" id="MF_02126"/>
    </source>
</evidence>
<dbReference type="InterPro" id="IPR040758">
    <property type="entry name" value="PrmC_N"/>
</dbReference>
<evidence type="ECO:0000256" key="3">
    <source>
        <dbReference type="ARBA" id="ARBA00022691"/>
    </source>
</evidence>
<dbReference type="AlphaFoldDB" id="A0A0R2CPZ3"/>
<evidence type="ECO:0000256" key="2">
    <source>
        <dbReference type="ARBA" id="ARBA00022679"/>
    </source>
</evidence>
<proteinExistence type="inferred from homology"/>
<feature type="binding site" evidence="5">
    <location>
        <begin position="124"/>
        <end position="128"/>
    </location>
    <ligand>
        <name>S-adenosyl-L-methionine</name>
        <dbReference type="ChEBI" id="CHEBI:59789"/>
    </ligand>
</feature>
<dbReference type="PROSITE" id="PS00092">
    <property type="entry name" value="N6_MTASE"/>
    <property type="match status" value="1"/>
</dbReference>
<dbReference type="InterPro" id="IPR019874">
    <property type="entry name" value="RF_methyltr_PrmC"/>
</dbReference>
<name>A0A0R2CPZ3_9LACO</name>
<keyword evidence="3 5" id="KW-0949">S-adenosyl-L-methionine</keyword>